<evidence type="ECO:0000259" key="4">
    <source>
        <dbReference type="PROSITE" id="PS51077"/>
    </source>
</evidence>
<accession>A0A7Y2KPQ5</accession>
<feature type="domain" description="HTH iclR-type" evidence="4">
    <location>
        <begin position="21"/>
        <end position="83"/>
    </location>
</feature>
<dbReference type="GO" id="GO:0003677">
    <property type="term" value="F:DNA binding"/>
    <property type="evidence" value="ECO:0007669"/>
    <property type="project" value="UniProtKB-KW"/>
</dbReference>
<dbReference type="AlphaFoldDB" id="A0A7Y2KPQ5"/>
<dbReference type="GO" id="GO:0045892">
    <property type="term" value="P:negative regulation of DNA-templated transcription"/>
    <property type="evidence" value="ECO:0007669"/>
    <property type="project" value="TreeGrafter"/>
</dbReference>
<dbReference type="InterPro" id="IPR036388">
    <property type="entry name" value="WH-like_DNA-bd_sf"/>
</dbReference>
<dbReference type="Pfam" id="PF01614">
    <property type="entry name" value="IclR_C"/>
    <property type="match status" value="1"/>
</dbReference>
<proteinExistence type="predicted"/>
<feature type="domain" description="IclR-ED" evidence="5">
    <location>
        <begin position="84"/>
        <end position="265"/>
    </location>
</feature>
<name>A0A7Y2KPQ5_SPHPI</name>
<dbReference type="InterPro" id="IPR029016">
    <property type="entry name" value="GAF-like_dom_sf"/>
</dbReference>
<keyword evidence="1" id="KW-0805">Transcription regulation</keyword>
<dbReference type="PROSITE" id="PS51077">
    <property type="entry name" value="HTH_ICLR"/>
    <property type="match status" value="1"/>
</dbReference>
<gene>
    <name evidence="6" type="ORF">HKX06_04190</name>
</gene>
<dbReference type="FunFam" id="1.10.10.10:FF:000056">
    <property type="entry name" value="IclR family transcriptional regulator"/>
    <property type="match status" value="1"/>
</dbReference>
<dbReference type="GO" id="GO:0003700">
    <property type="term" value="F:DNA-binding transcription factor activity"/>
    <property type="evidence" value="ECO:0007669"/>
    <property type="project" value="TreeGrafter"/>
</dbReference>
<dbReference type="SUPFAM" id="SSF46785">
    <property type="entry name" value="Winged helix' DNA-binding domain"/>
    <property type="match status" value="1"/>
</dbReference>
<sequence>MEKSAPAPLSVENEEEDRQFVTALARGLEILRCFTPKDNTLGNQEIARKTSLPKPTVSRLTHTLTRLGYLKQDTGSGRYQLDVGVLGLGYAMLSNMTIRTVAAPLMMDLADYAKAAVALAARDRLQMVYVDVVQGGGNMTMRRQVGSYLPLAQSSVGRACLAAMPESERAFLMEHIRNRDPEAWPLVRRGLERAFRDYEDYGYCLSIGEWHKDVNSVAVPLVHKQYGVVAFNCGGSSFQLPQEKLEDDIGPRLITMVHNIGSAVP</sequence>
<evidence type="ECO:0000256" key="1">
    <source>
        <dbReference type="ARBA" id="ARBA00023015"/>
    </source>
</evidence>
<comment type="caution">
    <text evidence="6">The sequence shown here is derived from an EMBL/GenBank/DDBJ whole genome shotgun (WGS) entry which is preliminary data.</text>
</comment>
<protein>
    <submittedName>
        <fullName evidence="6">IclR family transcriptional regulator</fullName>
    </submittedName>
</protein>
<dbReference type="PANTHER" id="PTHR30136:SF33">
    <property type="entry name" value="TRANSCRIPTIONAL REGULATORY PROTEIN"/>
    <property type="match status" value="1"/>
</dbReference>
<reference evidence="6 7" key="1">
    <citation type="submission" date="2020-05" db="EMBL/GenBank/DDBJ databases">
        <title>Draft Genome Sequences of Sphingomonas sp. Isolated from the International Space Station.</title>
        <authorList>
            <person name="Bijlani S."/>
            <person name="Singh N.K."/>
            <person name="Mason C.E."/>
            <person name="Wang C.C."/>
            <person name="Venkateswaran K."/>
        </authorList>
    </citation>
    <scope>NUCLEOTIDE SEQUENCE [LARGE SCALE GENOMIC DNA]</scope>
    <source>
        <strain evidence="6 7">FKI-L5-BR-P1</strain>
    </source>
</reference>
<dbReference type="InterPro" id="IPR005471">
    <property type="entry name" value="Tscrpt_reg_IclR_N"/>
</dbReference>
<evidence type="ECO:0000259" key="5">
    <source>
        <dbReference type="PROSITE" id="PS51078"/>
    </source>
</evidence>
<dbReference type="SUPFAM" id="SSF55781">
    <property type="entry name" value="GAF domain-like"/>
    <property type="match status" value="1"/>
</dbReference>
<dbReference type="Gene3D" id="3.30.450.40">
    <property type="match status" value="1"/>
</dbReference>
<evidence type="ECO:0000256" key="3">
    <source>
        <dbReference type="ARBA" id="ARBA00023163"/>
    </source>
</evidence>
<keyword evidence="3" id="KW-0804">Transcription</keyword>
<dbReference type="InterPro" id="IPR036390">
    <property type="entry name" value="WH_DNA-bd_sf"/>
</dbReference>
<dbReference type="Proteomes" id="UP000550136">
    <property type="component" value="Unassembled WGS sequence"/>
</dbReference>
<dbReference type="SMART" id="SM00346">
    <property type="entry name" value="HTH_ICLR"/>
    <property type="match status" value="1"/>
</dbReference>
<dbReference type="PROSITE" id="PS51078">
    <property type="entry name" value="ICLR_ED"/>
    <property type="match status" value="1"/>
</dbReference>
<dbReference type="InterPro" id="IPR050707">
    <property type="entry name" value="HTH_MetabolicPath_Reg"/>
</dbReference>
<evidence type="ECO:0000313" key="7">
    <source>
        <dbReference type="Proteomes" id="UP000550136"/>
    </source>
</evidence>
<keyword evidence="2" id="KW-0238">DNA-binding</keyword>
<evidence type="ECO:0000256" key="2">
    <source>
        <dbReference type="ARBA" id="ARBA00023125"/>
    </source>
</evidence>
<organism evidence="6 7">
    <name type="scientific">Sphingomonas paucimobilis</name>
    <name type="common">Pseudomonas paucimobilis</name>
    <dbReference type="NCBI Taxonomy" id="13689"/>
    <lineage>
        <taxon>Bacteria</taxon>
        <taxon>Pseudomonadati</taxon>
        <taxon>Pseudomonadota</taxon>
        <taxon>Alphaproteobacteria</taxon>
        <taxon>Sphingomonadales</taxon>
        <taxon>Sphingomonadaceae</taxon>
        <taxon>Sphingomonas</taxon>
    </lineage>
</organism>
<dbReference type="InterPro" id="IPR014757">
    <property type="entry name" value="Tscrpt_reg_IclR_C"/>
</dbReference>
<dbReference type="Pfam" id="PF09339">
    <property type="entry name" value="HTH_IclR"/>
    <property type="match status" value="1"/>
</dbReference>
<dbReference type="PANTHER" id="PTHR30136">
    <property type="entry name" value="HELIX-TURN-HELIX TRANSCRIPTIONAL REGULATOR, ICLR FAMILY"/>
    <property type="match status" value="1"/>
</dbReference>
<evidence type="ECO:0000313" key="6">
    <source>
        <dbReference type="EMBL" id="NNG56581.1"/>
    </source>
</evidence>
<dbReference type="EMBL" id="JABEOU010000016">
    <property type="protein sequence ID" value="NNG56581.1"/>
    <property type="molecule type" value="Genomic_DNA"/>
</dbReference>
<dbReference type="Gene3D" id="1.10.10.10">
    <property type="entry name" value="Winged helix-like DNA-binding domain superfamily/Winged helix DNA-binding domain"/>
    <property type="match status" value="1"/>
</dbReference>